<dbReference type="SMART" id="SM00300">
    <property type="entry name" value="ChSh"/>
    <property type="match status" value="1"/>
</dbReference>
<evidence type="ECO:0000256" key="4">
    <source>
        <dbReference type="SAM" id="MobiDB-lite"/>
    </source>
</evidence>
<dbReference type="Pfam" id="PF01393">
    <property type="entry name" value="Chromo_shadow"/>
    <property type="match status" value="1"/>
</dbReference>
<evidence type="ECO:0000256" key="5">
    <source>
        <dbReference type="SAM" id="SignalP"/>
    </source>
</evidence>
<feature type="compositionally biased region" description="Basic and acidic residues" evidence="4">
    <location>
        <begin position="54"/>
        <end position="67"/>
    </location>
</feature>
<dbReference type="GO" id="GO:0006338">
    <property type="term" value="P:chromatin remodeling"/>
    <property type="evidence" value="ECO:0007669"/>
    <property type="project" value="UniProtKB-ARBA"/>
</dbReference>
<dbReference type="OrthoDB" id="15082at2759"/>
<dbReference type="InterPro" id="IPR023779">
    <property type="entry name" value="Chromodomain_CS"/>
</dbReference>
<feature type="compositionally biased region" description="Acidic residues" evidence="4">
    <location>
        <begin position="68"/>
        <end position="77"/>
    </location>
</feature>
<dbReference type="PRINTS" id="PR00504">
    <property type="entry name" value="CHROMODOMAIN"/>
</dbReference>
<dbReference type="InterPro" id="IPR051219">
    <property type="entry name" value="Heterochromatin_chromo-domain"/>
</dbReference>
<dbReference type="SMART" id="SM00298">
    <property type="entry name" value="CHROMO"/>
    <property type="match status" value="1"/>
</dbReference>
<dbReference type="SUPFAM" id="SSF54160">
    <property type="entry name" value="Chromo domain-like"/>
    <property type="match status" value="2"/>
</dbReference>
<evidence type="ECO:0000313" key="7">
    <source>
        <dbReference type="EMBL" id="CAG8417866.1"/>
    </source>
</evidence>
<feature type="chain" id="PRO_5040905934" description="Chromo domain-containing protein" evidence="5">
    <location>
        <begin position="20"/>
        <end position="268"/>
    </location>
</feature>
<dbReference type="Gene3D" id="2.40.50.40">
    <property type="match status" value="2"/>
</dbReference>
<keyword evidence="3" id="KW-0539">Nucleus</keyword>
<dbReference type="AlphaFoldDB" id="A0A9W4JY54"/>
<dbReference type="InterPro" id="IPR000953">
    <property type="entry name" value="Chromo/chromo_shadow_dom"/>
</dbReference>
<name>A0A9W4JY54_9EURO</name>
<dbReference type="GO" id="GO:0005634">
    <property type="term" value="C:nucleus"/>
    <property type="evidence" value="ECO:0007669"/>
    <property type="project" value="UniProtKB-SubCell"/>
</dbReference>
<feature type="compositionally biased region" description="Low complexity" evidence="4">
    <location>
        <begin position="155"/>
        <end position="170"/>
    </location>
</feature>
<dbReference type="InterPro" id="IPR008251">
    <property type="entry name" value="Chromo_shadow_dom"/>
</dbReference>
<evidence type="ECO:0000256" key="3">
    <source>
        <dbReference type="ARBA" id="ARBA00023242"/>
    </source>
</evidence>
<dbReference type="EMBL" id="CAJVPD010000276">
    <property type="protein sequence ID" value="CAG8417866.1"/>
    <property type="molecule type" value="Genomic_DNA"/>
</dbReference>
<feature type="region of interest" description="Disordered" evidence="4">
    <location>
        <begin position="29"/>
        <end position="77"/>
    </location>
</feature>
<comment type="caution">
    <text evidence="7">The sequence shown here is derived from an EMBL/GenBank/DDBJ whole genome shotgun (WGS) entry which is preliminary data.</text>
</comment>
<dbReference type="InterPro" id="IPR016197">
    <property type="entry name" value="Chromo-like_dom_sf"/>
</dbReference>
<dbReference type="Pfam" id="PF00385">
    <property type="entry name" value="Chromo"/>
    <property type="match status" value="1"/>
</dbReference>
<keyword evidence="5" id="KW-0732">Signal</keyword>
<feature type="compositionally biased region" description="Basic and acidic residues" evidence="4">
    <location>
        <begin position="135"/>
        <end position="144"/>
    </location>
</feature>
<dbReference type="PROSITE" id="PS50013">
    <property type="entry name" value="CHROMO_2"/>
    <property type="match status" value="1"/>
</dbReference>
<dbReference type="PANTHER" id="PTHR22812">
    <property type="entry name" value="CHROMOBOX PROTEIN"/>
    <property type="match status" value="1"/>
</dbReference>
<evidence type="ECO:0000256" key="1">
    <source>
        <dbReference type="ARBA" id="ARBA00004123"/>
    </source>
</evidence>
<evidence type="ECO:0000256" key="2">
    <source>
        <dbReference type="ARBA" id="ARBA00011353"/>
    </source>
</evidence>
<gene>
    <name evidence="7" type="ORF">PSALAMII_LOCUS9412</name>
</gene>
<dbReference type="CDD" id="cd00024">
    <property type="entry name" value="CD_CSD"/>
    <property type="match status" value="1"/>
</dbReference>
<dbReference type="InterPro" id="IPR023780">
    <property type="entry name" value="Chromo_domain"/>
</dbReference>
<protein>
    <recommendedName>
        <fullName evidence="6">Chromo domain-containing protein</fullName>
    </recommendedName>
</protein>
<organism evidence="7 8">
    <name type="scientific">Penicillium salamii</name>
    <dbReference type="NCBI Taxonomy" id="1612424"/>
    <lineage>
        <taxon>Eukaryota</taxon>
        <taxon>Fungi</taxon>
        <taxon>Dikarya</taxon>
        <taxon>Ascomycota</taxon>
        <taxon>Pezizomycotina</taxon>
        <taxon>Eurotiomycetes</taxon>
        <taxon>Eurotiomycetidae</taxon>
        <taxon>Eurotiales</taxon>
        <taxon>Aspergillaceae</taxon>
        <taxon>Penicillium</taxon>
    </lineage>
</organism>
<dbReference type="PROSITE" id="PS00598">
    <property type="entry name" value="CHROMO_1"/>
    <property type="match status" value="1"/>
</dbReference>
<comment type="subcellular location">
    <subcellularLocation>
        <location evidence="1">Nucleus</location>
    </subcellularLocation>
</comment>
<comment type="subunit">
    <text evidence="2">Component of the NuA4 histone acetyltransferase complex.</text>
</comment>
<evidence type="ECO:0000313" key="8">
    <source>
        <dbReference type="Proteomes" id="UP001152592"/>
    </source>
</evidence>
<feature type="signal peptide" evidence="5">
    <location>
        <begin position="1"/>
        <end position="19"/>
    </location>
</feature>
<accession>A0A9W4JY54</accession>
<feature type="region of interest" description="Disordered" evidence="4">
    <location>
        <begin position="135"/>
        <end position="198"/>
    </location>
</feature>
<reference evidence="7" key="1">
    <citation type="submission" date="2021-07" db="EMBL/GenBank/DDBJ databases">
        <authorList>
            <person name="Branca A.L. A."/>
        </authorList>
    </citation>
    <scope>NUCLEOTIDE SEQUENCE</scope>
</reference>
<sequence length="268" mass="30037">MRLASILIAIALHTAKLFSKLTSYITPSKRTMPPPVEDVSDEETGDIPFNNAAKADDKQEDSEKQESDADDDEDDENYVVEKIVRHDWLDDGTLKFFVKWQGYSAIKDHTWEEEENLMEGASEILTAYYESIGGRPERASEKAKPGRKRKSMGDTSSKSATPSKTAAPPAKRGRKSAAAKLADAEGTPESSVAAEDDQSWLPKGKWDKDLREVSTIQQGRHGEGLFAYLLFSNGKTARVSVQACYDKCPRKMLEFYEKHLVFKTENDY</sequence>
<dbReference type="Proteomes" id="UP001152592">
    <property type="component" value="Unassembled WGS sequence"/>
</dbReference>
<evidence type="ECO:0000259" key="6">
    <source>
        <dbReference type="PROSITE" id="PS50013"/>
    </source>
</evidence>
<feature type="domain" description="Chromo" evidence="6">
    <location>
        <begin position="78"/>
        <end position="140"/>
    </location>
</feature>
<dbReference type="GO" id="GO:0000792">
    <property type="term" value="C:heterochromatin"/>
    <property type="evidence" value="ECO:0007669"/>
    <property type="project" value="UniProtKB-ARBA"/>
</dbReference>
<proteinExistence type="predicted"/>
<dbReference type="InterPro" id="IPR017984">
    <property type="entry name" value="Chromo_dom_subgr"/>
</dbReference>